<reference evidence="1 2" key="1">
    <citation type="submission" date="2021-01" db="EMBL/GenBank/DDBJ databases">
        <title>Azospirillum sp. YIM DDC1 draft genome.</title>
        <authorList>
            <person name="Wang Y.-X."/>
        </authorList>
    </citation>
    <scope>NUCLEOTIDE SEQUENCE [LARGE SCALE GENOMIC DNA]</scope>
    <source>
        <strain evidence="1 2">YIM DDC1</strain>
    </source>
</reference>
<dbReference type="InterPro" id="IPR029055">
    <property type="entry name" value="Ntn_hydrolases_N"/>
</dbReference>
<proteinExistence type="predicted"/>
<dbReference type="EMBL" id="JAEPIV010000024">
    <property type="protein sequence ID" value="MBK4722370.1"/>
    <property type="molecule type" value="Genomic_DNA"/>
</dbReference>
<gene>
    <name evidence="1" type="ORF">JJL56_26300</name>
</gene>
<dbReference type="Proteomes" id="UP000654452">
    <property type="component" value="Unassembled WGS sequence"/>
</dbReference>
<sequence>MTVVCLWMRDDLTDGEDRGADGLHLCVASDSRITSGEKVSTDQAPKILPLHVVCWHRRPDGTPPTSYFFHTFGYAFAGHVNICYAVYSRLSAMLYQLHATTQALPSLDGIAEIALKFMKAYFEDYLKVDNDPGQTSIILFGYDRGTERKHVFELQCWFDQPYGPASVKTVKSKRIEHLFDVPKKIVVIGSGKDSFLNKLKSATNDSNNENDYYGIVPSHIMDNELNPFGSDDPAVGGELQVGYCGNGPFRVCSVASSDPKKAFAYLGLSNITHGRINALQVAMEAMVVRLY</sequence>
<organism evidence="1 2">
    <name type="scientific">Azospirillum aestuarii</name>
    <dbReference type="NCBI Taxonomy" id="2802052"/>
    <lineage>
        <taxon>Bacteria</taxon>
        <taxon>Pseudomonadati</taxon>
        <taxon>Pseudomonadota</taxon>
        <taxon>Alphaproteobacteria</taxon>
        <taxon>Rhodospirillales</taxon>
        <taxon>Azospirillaceae</taxon>
        <taxon>Azospirillum</taxon>
    </lineage>
</organism>
<keyword evidence="2" id="KW-1185">Reference proteome</keyword>
<name>A0ABS1I5T7_9PROT</name>
<accession>A0ABS1I5T7</accession>
<comment type="caution">
    <text evidence="1">The sequence shown here is derived from an EMBL/GenBank/DDBJ whole genome shotgun (WGS) entry which is preliminary data.</text>
</comment>
<dbReference type="RefSeq" id="WP_200486885.1">
    <property type="nucleotide sequence ID" value="NZ_JAEPIV010000024.1"/>
</dbReference>
<evidence type="ECO:0000313" key="1">
    <source>
        <dbReference type="EMBL" id="MBK4722370.1"/>
    </source>
</evidence>
<dbReference type="Gene3D" id="3.60.20.10">
    <property type="entry name" value="Glutamine Phosphoribosylpyrophosphate, subunit 1, domain 1"/>
    <property type="match status" value="1"/>
</dbReference>
<evidence type="ECO:0000313" key="2">
    <source>
        <dbReference type="Proteomes" id="UP000654452"/>
    </source>
</evidence>
<protein>
    <submittedName>
        <fullName evidence="1">Uncharacterized protein</fullName>
    </submittedName>
</protein>